<organism evidence="2 3">
    <name type="scientific">Funneliformis caledonium</name>
    <dbReference type="NCBI Taxonomy" id="1117310"/>
    <lineage>
        <taxon>Eukaryota</taxon>
        <taxon>Fungi</taxon>
        <taxon>Fungi incertae sedis</taxon>
        <taxon>Mucoromycota</taxon>
        <taxon>Glomeromycotina</taxon>
        <taxon>Glomeromycetes</taxon>
        <taxon>Glomerales</taxon>
        <taxon>Glomeraceae</taxon>
        <taxon>Funneliformis</taxon>
    </lineage>
</organism>
<accession>A0A9N9AMK0</accession>
<gene>
    <name evidence="2" type="ORF">FCALED_LOCUS5287</name>
</gene>
<dbReference type="OrthoDB" id="2428595at2759"/>
<feature type="region of interest" description="Disordered" evidence="1">
    <location>
        <begin position="108"/>
        <end position="132"/>
    </location>
</feature>
<keyword evidence="3" id="KW-1185">Reference proteome</keyword>
<reference evidence="2" key="1">
    <citation type="submission" date="2021-06" db="EMBL/GenBank/DDBJ databases">
        <authorList>
            <person name="Kallberg Y."/>
            <person name="Tangrot J."/>
            <person name="Rosling A."/>
        </authorList>
    </citation>
    <scope>NUCLEOTIDE SEQUENCE</scope>
    <source>
        <strain evidence="2">UK204</strain>
    </source>
</reference>
<protein>
    <submittedName>
        <fullName evidence="2">17104_t:CDS:1</fullName>
    </submittedName>
</protein>
<sequence length="343" mass="38867">MNSEQNIRQSCTAIIIRRQMVRHQLSHKTKGEKLGEKSFKEARPFPPAGLYIDGSGIIYGDIHNGNNYSFAESNLPLKEKTNHGEGLSTSLNKVRFFDTGYKIKSCDDDGDTLKSMNNDDSDISEPEDNHKQNNLKAQLKPISESQTKNKPKNVQHELTQDLLSGLRLCPLNGQKWLWNGPLPSSMITHIQAQMESDDVNTISFDDGKNFGINKFLIDIDEEVMKFLNAFRDYKSWDIRISSGEVSSVAYYKLKELAQIQVNSGPKMDSRAIITSISQEVLIQENERYDTANKRKNNLPKPEYCSKLVKGVAQCAVQLESSLSNRKRKVNEVEEDQMNGRIFG</sequence>
<dbReference type="AlphaFoldDB" id="A0A9N9AMK0"/>
<dbReference type="Proteomes" id="UP000789570">
    <property type="component" value="Unassembled WGS sequence"/>
</dbReference>
<comment type="caution">
    <text evidence="2">The sequence shown here is derived from an EMBL/GenBank/DDBJ whole genome shotgun (WGS) entry which is preliminary data.</text>
</comment>
<name>A0A9N9AMK0_9GLOM</name>
<evidence type="ECO:0000313" key="2">
    <source>
        <dbReference type="EMBL" id="CAG8533446.1"/>
    </source>
</evidence>
<proteinExistence type="predicted"/>
<evidence type="ECO:0000256" key="1">
    <source>
        <dbReference type="SAM" id="MobiDB-lite"/>
    </source>
</evidence>
<evidence type="ECO:0000313" key="3">
    <source>
        <dbReference type="Proteomes" id="UP000789570"/>
    </source>
</evidence>
<dbReference type="EMBL" id="CAJVPQ010001126">
    <property type="protein sequence ID" value="CAG8533446.1"/>
    <property type="molecule type" value="Genomic_DNA"/>
</dbReference>